<organism evidence="1 2">
    <name type="scientific">Hypoxylon rubiginosum</name>
    <dbReference type="NCBI Taxonomy" id="110542"/>
    <lineage>
        <taxon>Eukaryota</taxon>
        <taxon>Fungi</taxon>
        <taxon>Dikarya</taxon>
        <taxon>Ascomycota</taxon>
        <taxon>Pezizomycotina</taxon>
        <taxon>Sordariomycetes</taxon>
        <taxon>Xylariomycetidae</taxon>
        <taxon>Xylariales</taxon>
        <taxon>Hypoxylaceae</taxon>
        <taxon>Hypoxylon</taxon>
    </lineage>
</organism>
<gene>
    <name evidence="1" type="ORF">F4820DRAFT_421997</name>
</gene>
<dbReference type="EMBL" id="MU393479">
    <property type="protein sequence ID" value="KAI4864893.1"/>
    <property type="molecule type" value="Genomic_DNA"/>
</dbReference>
<comment type="caution">
    <text evidence="1">The sequence shown here is derived from an EMBL/GenBank/DDBJ whole genome shotgun (WGS) entry which is preliminary data.</text>
</comment>
<evidence type="ECO:0000313" key="1">
    <source>
        <dbReference type="EMBL" id="KAI4864893.1"/>
    </source>
</evidence>
<protein>
    <submittedName>
        <fullName evidence="1">General substrate transporter</fullName>
    </submittedName>
</protein>
<reference evidence="1 2" key="1">
    <citation type="journal article" date="2022" name="New Phytol.">
        <title>Ecological generalism drives hyperdiversity of secondary metabolite gene clusters in xylarialean endophytes.</title>
        <authorList>
            <person name="Franco M.E.E."/>
            <person name="Wisecaver J.H."/>
            <person name="Arnold A.E."/>
            <person name="Ju Y.M."/>
            <person name="Slot J.C."/>
            <person name="Ahrendt S."/>
            <person name="Moore L.P."/>
            <person name="Eastman K.E."/>
            <person name="Scott K."/>
            <person name="Konkel Z."/>
            <person name="Mondo S.J."/>
            <person name="Kuo A."/>
            <person name="Hayes R.D."/>
            <person name="Haridas S."/>
            <person name="Andreopoulos B."/>
            <person name="Riley R."/>
            <person name="LaButti K."/>
            <person name="Pangilinan J."/>
            <person name="Lipzen A."/>
            <person name="Amirebrahimi M."/>
            <person name="Yan J."/>
            <person name="Adam C."/>
            <person name="Keymanesh K."/>
            <person name="Ng V."/>
            <person name="Louie K."/>
            <person name="Northen T."/>
            <person name="Drula E."/>
            <person name="Henrissat B."/>
            <person name="Hsieh H.M."/>
            <person name="Youens-Clark K."/>
            <person name="Lutzoni F."/>
            <person name="Miadlikowska J."/>
            <person name="Eastwood D.C."/>
            <person name="Hamelin R.C."/>
            <person name="Grigoriev I.V."/>
            <person name="U'Ren J.M."/>
        </authorList>
    </citation>
    <scope>NUCLEOTIDE SEQUENCE [LARGE SCALE GENOMIC DNA]</scope>
    <source>
        <strain evidence="1 2">CBS 119005</strain>
    </source>
</reference>
<proteinExistence type="predicted"/>
<evidence type="ECO:0000313" key="2">
    <source>
        <dbReference type="Proteomes" id="UP001497700"/>
    </source>
</evidence>
<keyword evidence="2" id="KW-1185">Reference proteome</keyword>
<accession>A0ACB9YZT1</accession>
<sequence length="536" mass="57324">MDRVEKPIESQAGRMFTNATQNSSEASSDKEDVQNRLGGTSKRVIQVCVTAALGGFLYGFSANAMSGTLAQTSFVALFLTTSDATSRMDALLASFLGGAFVGSIVQAPMSNRWGRRKANLAAALVSIVAGVLQSASYHIAMLLVARVLCGIGAGMVIANSPVYMSEVAPPRTRGLLVGLQGVGIVTAYIACSLCGLIFSFVQNPVQWRLTFIVLTVSAVGFAFSLIFLPESPRWLMEKGREKQARAELERLHRTKSDPDGTLARAEATQIKAQVEAERHLPKGYVYIFKTPHLRKRAFCSILLWVMGQGTGITAIANLIPVLMGGLGFGTTLQLGLGCAWTVAAIAGCLVNVAYLDKIGRVRLLVIGGITNATILATMTALVKYYLNTTFQPGINALVALYFIFGFAFTSTIECTAYVYGSEIWPTHLRSEGSTIAYASFFGNALAYSAPVNLALKNIGWKYYLVFVSVTVVSTAILAVYFPETKNLTLEEINAKFGDEVAVDLKDAIAAEVQAGTGIGNATSHLKGKEIITALPS</sequence>
<name>A0ACB9YZT1_9PEZI</name>
<dbReference type="Proteomes" id="UP001497700">
    <property type="component" value="Unassembled WGS sequence"/>
</dbReference>